<feature type="transmembrane region" description="Helical" evidence="1">
    <location>
        <begin position="199"/>
        <end position="225"/>
    </location>
</feature>
<keyword evidence="4" id="KW-1185">Reference proteome</keyword>
<dbReference type="PANTHER" id="PTHR40465:SF1">
    <property type="entry name" value="DUF6534 DOMAIN-CONTAINING PROTEIN"/>
    <property type="match status" value="1"/>
</dbReference>
<dbReference type="Proteomes" id="UP000054166">
    <property type="component" value="Unassembled WGS sequence"/>
</dbReference>
<dbReference type="OrthoDB" id="2535105at2759"/>
<dbReference type="EMBL" id="KN832997">
    <property type="protein sequence ID" value="KIM81870.1"/>
    <property type="molecule type" value="Genomic_DNA"/>
</dbReference>
<name>A0A0C3FB26_PILCF</name>
<keyword evidence="1" id="KW-0472">Membrane</keyword>
<keyword evidence="1" id="KW-0812">Transmembrane</keyword>
<reference evidence="4" key="2">
    <citation type="submission" date="2015-01" db="EMBL/GenBank/DDBJ databases">
        <title>Evolutionary Origins and Diversification of the Mycorrhizal Mutualists.</title>
        <authorList>
            <consortium name="DOE Joint Genome Institute"/>
            <consortium name="Mycorrhizal Genomics Consortium"/>
            <person name="Kohler A."/>
            <person name="Kuo A."/>
            <person name="Nagy L.G."/>
            <person name="Floudas D."/>
            <person name="Copeland A."/>
            <person name="Barry K.W."/>
            <person name="Cichocki N."/>
            <person name="Veneault-Fourrey C."/>
            <person name="LaButti K."/>
            <person name="Lindquist E.A."/>
            <person name="Lipzen A."/>
            <person name="Lundell T."/>
            <person name="Morin E."/>
            <person name="Murat C."/>
            <person name="Riley R."/>
            <person name="Ohm R."/>
            <person name="Sun H."/>
            <person name="Tunlid A."/>
            <person name="Henrissat B."/>
            <person name="Grigoriev I.V."/>
            <person name="Hibbett D.S."/>
            <person name="Martin F."/>
        </authorList>
    </citation>
    <scope>NUCLEOTIDE SEQUENCE [LARGE SCALE GENOMIC DNA]</scope>
    <source>
        <strain evidence="4">F 1598</strain>
    </source>
</reference>
<evidence type="ECO:0000256" key="1">
    <source>
        <dbReference type="SAM" id="Phobius"/>
    </source>
</evidence>
<feature type="transmembrane region" description="Helical" evidence="1">
    <location>
        <begin position="231"/>
        <end position="250"/>
    </location>
</feature>
<evidence type="ECO:0000313" key="3">
    <source>
        <dbReference type="EMBL" id="KIM81870.1"/>
    </source>
</evidence>
<evidence type="ECO:0000313" key="4">
    <source>
        <dbReference type="Proteomes" id="UP000054166"/>
    </source>
</evidence>
<gene>
    <name evidence="3" type="ORF">PILCRDRAFT_821230</name>
</gene>
<dbReference type="STRING" id="765440.A0A0C3FB26"/>
<dbReference type="AlphaFoldDB" id="A0A0C3FB26"/>
<feature type="transmembrane region" description="Helical" evidence="1">
    <location>
        <begin position="94"/>
        <end position="115"/>
    </location>
</feature>
<feature type="domain" description="DUF6534" evidence="2">
    <location>
        <begin position="171"/>
        <end position="258"/>
    </location>
</feature>
<dbReference type="Pfam" id="PF20152">
    <property type="entry name" value="DUF6534"/>
    <property type="match status" value="1"/>
</dbReference>
<dbReference type="InterPro" id="IPR045339">
    <property type="entry name" value="DUF6534"/>
</dbReference>
<keyword evidence="1" id="KW-1133">Transmembrane helix</keyword>
<protein>
    <recommendedName>
        <fullName evidence="2">DUF6534 domain-containing protein</fullName>
    </recommendedName>
</protein>
<feature type="transmembrane region" description="Helical" evidence="1">
    <location>
        <begin position="13"/>
        <end position="38"/>
    </location>
</feature>
<reference evidence="3 4" key="1">
    <citation type="submission" date="2014-04" db="EMBL/GenBank/DDBJ databases">
        <authorList>
            <consortium name="DOE Joint Genome Institute"/>
            <person name="Kuo A."/>
            <person name="Tarkka M."/>
            <person name="Buscot F."/>
            <person name="Kohler A."/>
            <person name="Nagy L.G."/>
            <person name="Floudas D."/>
            <person name="Copeland A."/>
            <person name="Barry K.W."/>
            <person name="Cichocki N."/>
            <person name="Veneault-Fourrey C."/>
            <person name="LaButti K."/>
            <person name="Lindquist E.A."/>
            <person name="Lipzen A."/>
            <person name="Lundell T."/>
            <person name="Morin E."/>
            <person name="Murat C."/>
            <person name="Sun H."/>
            <person name="Tunlid A."/>
            <person name="Henrissat B."/>
            <person name="Grigoriev I.V."/>
            <person name="Hibbett D.S."/>
            <person name="Martin F."/>
            <person name="Nordberg H.P."/>
            <person name="Cantor M.N."/>
            <person name="Hua S.X."/>
        </authorList>
    </citation>
    <scope>NUCLEOTIDE SEQUENCE [LARGE SCALE GENOMIC DNA]</scope>
    <source>
        <strain evidence="3 4">F 1598</strain>
    </source>
</reference>
<dbReference type="PANTHER" id="PTHR40465">
    <property type="entry name" value="CHROMOSOME 1, WHOLE GENOME SHOTGUN SEQUENCE"/>
    <property type="match status" value="1"/>
</dbReference>
<proteinExistence type="predicted"/>
<feature type="transmembrane region" description="Helical" evidence="1">
    <location>
        <begin position="50"/>
        <end position="74"/>
    </location>
</feature>
<dbReference type="HOGENOM" id="CLU_046025_5_3_1"/>
<dbReference type="InParanoid" id="A0A0C3FB26"/>
<feature type="transmembrane region" description="Helical" evidence="1">
    <location>
        <begin position="166"/>
        <end position="187"/>
    </location>
</feature>
<organism evidence="3 4">
    <name type="scientific">Piloderma croceum (strain F 1598)</name>
    <dbReference type="NCBI Taxonomy" id="765440"/>
    <lineage>
        <taxon>Eukaryota</taxon>
        <taxon>Fungi</taxon>
        <taxon>Dikarya</taxon>
        <taxon>Basidiomycota</taxon>
        <taxon>Agaricomycotina</taxon>
        <taxon>Agaricomycetes</taxon>
        <taxon>Agaricomycetidae</taxon>
        <taxon>Atheliales</taxon>
        <taxon>Atheliaceae</taxon>
        <taxon>Piloderma</taxon>
    </lineage>
</organism>
<feature type="transmembrane region" description="Helical" evidence="1">
    <location>
        <begin position="122"/>
        <end position="146"/>
    </location>
</feature>
<accession>A0A0C3FB26</accession>
<sequence>MSKFNPNLVEVELASGFIGFIISLWLYGATVSQSIFYFRSFPGDNRATKYLVSFLFFADTLHVYLLSHMFWNFLVYGRSVGFIILLRLPWQLTTSFIVGWVVTTVVQCFFALRVWKVSNKNWIAVSVIGISSMAQLSAGMIFSAHLIKVGDPFSAFDHVGNLCGRTELVCSMVCDLVISVSLVYYFSVFRIGLERSNHLLRNLIILSLNMGGLLCLVTVITLILFEVEAGTFISLGPHFILSKLYVNSLLATLNSRKHLRALANRTIEISLPTIPDSIDVP</sequence>
<evidence type="ECO:0000259" key="2">
    <source>
        <dbReference type="Pfam" id="PF20152"/>
    </source>
</evidence>